<reference evidence="2" key="1">
    <citation type="submission" date="2022-11" db="EMBL/GenBank/DDBJ databases">
        <title>Methylomonas rapida sp. nov., Carotenoid-Producing Obligate Methanotrophs with High Growth Characteristics and Biotechnological Potential.</title>
        <authorList>
            <person name="Tikhonova E.N."/>
            <person name="Suleimanov R.Z."/>
            <person name="Miroshnikov K."/>
            <person name="Oshkin I.Y."/>
            <person name="Belova S.E."/>
            <person name="Danilova O.V."/>
            <person name="Ashikhmin A."/>
            <person name="Konopkin A."/>
            <person name="But S.Y."/>
            <person name="Khmelenina V.N."/>
            <person name="Kuznetsov N."/>
            <person name="Pimenov N.V."/>
            <person name="Dedysh S.N."/>
        </authorList>
    </citation>
    <scope>NUCLEOTIDE SEQUENCE</scope>
    <source>
        <strain evidence="2">MP1</strain>
    </source>
</reference>
<dbReference type="InterPro" id="IPR025048">
    <property type="entry name" value="DUF3987"/>
</dbReference>
<dbReference type="Proteomes" id="UP001162780">
    <property type="component" value="Chromosome"/>
</dbReference>
<dbReference type="InterPro" id="IPR034154">
    <property type="entry name" value="TOPRIM_DnaG/twinkle"/>
</dbReference>
<dbReference type="RefSeq" id="WP_255189023.1">
    <property type="nucleotide sequence ID" value="NZ_CP113517.1"/>
</dbReference>
<sequence length="732" mass="81057">MTIQLPKNYNNKPLVFSWTYHDASGQPLGAVGRYQAEGGKKDVVPFFKRHGADWIPGIDADPRPLFGLDRLAAHEKTKAVFIVEGEPCAAALQSIGLCAVTSLGGAQAAKKADWIPLNGFGAAYILPDIDEPGEKYAAEVAACLAALPQPPKVKIVRLPGLEKGGDAVDWLEGWVTGWDRFSPIAECEREALREQLRAEIAHASQATPADTDNKATATRGTWANPGEIRPKIPPVFPMTPELIPEPFRDWLADVSHRMQTPADFPVISTIVIFSSVIGAGCGIRPKQRDGWEVIPNLWGACIGRPSVCLKSPSMKEALGILDRLQFVYGEMFEREKRCADFEGMVAGAVQKDLKSRLDKEAKKDTMDSRELDLMRAEYLEALEASQEQPARRLFKTNETTIQSMTLLQSQNPRGLLVFRDELTGLLVKWDREDGADERAYFLEGWNGNGAYVDVKIARGVTEAKSICISLLGGIQPDKLKAYLHQAQSGGNDGMIQRLQLAVWPDEPKNWQLIDTAPNKEHKQRAFVILQKLAEMDFAEHGASYDPDHDDRPYYRFDEAGQAVFFEWLTQLQTVKIPREENPLMVEHFGKFRSLMPSLALIFHLIDIANGTPGGPVTESAARLAVAWCDYLESHARRIYAMAESPEQEAAVRLAGKIKAGNLPNPFTTRDIDRKGWHGLGKGAPVKEALEILTYEGWIVEQPPEPQAVGRRPLPSFHINPLVLGGGNNAEIR</sequence>
<name>A0ABY7GIE7_9GAMM</name>
<gene>
    <name evidence="2" type="ORF">NM686_016910</name>
</gene>
<organism evidence="2 3">
    <name type="scientific">Methylomonas rapida</name>
    <dbReference type="NCBI Taxonomy" id="2963939"/>
    <lineage>
        <taxon>Bacteria</taxon>
        <taxon>Pseudomonadati</taxon>
        <taxon>Pseudomonadota</taxon>
        <taxon>Gammaproteobacteria</taxon>
        <taxon>Methylococcales</taxon>
        <taxon>Methylococcaceae</taxon>
        <taxon>Methylomonas</taxon>
    </lineage>
</organism>
<dbReference type="CDD" id="cd01029">
    <property type="entry name" value="TOPRIM_primases"/>
    <property type="match status" value="1"/>
</dbReference>
<proteinExistence type="predicted"/>
<dbReference type="Pfam" id="PF13148">
    <property type="entry name" value="DUF3987"/>
    <property type="match status" value="1"/>
</dbReference>
<keyword evidence="3" id="KW-1185">Reference proteome</keyword>
<evidence type="ECO:0000313" key="2">
    <source>
        <dbReference type="EMBL" id="WAR44036.1"/>
    </source>
</evidence>
<evidence type="ECO:0000256" key="1">
    <source>
        <dbReference type="SAM" id="MobiDB-lite"/>
    </source>
</evidence>
<feature type="compositionally biased region" description="Polar residues" evidence="1">
    <location>
        <begin position="204"/>
        <end position="221"/>
    </location>
</feature>
<dbReference type="SUPFAM" id="SSF56731">
    <property type="entry name" value="DNA primase core"/>
    <property type="match status" value="1"/>
</dbReference>
<dbReference type="Gene3D" id="3.40.1360.10">
    <property type="match status" value="1"/>
</dbReference>
<dbReference type="EMBL" id="CP113517">
    <property type="protein sequence ID" value="WAR44036.1"/>
    <property type="molecule type" value="Genomic_DNA"/>
</dbReference>
<accession>A0ABY7GIE7</accession>
<protein>
    <submittedName>
        <fullName evidence="2">DUF3987 domain-containing protein</fullName>
    </submittedName>
</protein>
<evidence type="ECO:0000313" key="3">
    <source>
        <dbReference type="Proteomes" id="UP001162780"/>
    </source>
</evidence>
<feature type="region of interest" description="Disordered" evidence="1">
    <location>
        <begin position="202"/>
        <end position="230"/>
    </location>
</feature>